<keyword evidence="1" id="KW-1133">Transmembrane helix</keyword>
<organism evidence="2 3">
    <name type="scientific">Acrobeloides nanus</name>
    <dbReference type="NCBI Taxonomy" id="290746"/>
    <lineage>
        <taxon>Eukaryota</taxon>
        <taxon>Metazoa</taxon>
        <taxon>Ecdysozoa</taxon>
        <taxon>Nematoda</taxon>
        <taxon>Chromadorea</taxon>
        <taxon>Rhabditida</taxon>
        <taxon>Tylenchina</taxon>
        <taxon>Cephalobomorpha</taxon>
        <taxon>Cephaloboidea</taxon>
        <taxon>Cephalobidae</taxon>
        <taxon>Acrobeloides</taxon>
    </lineage>
</organism>
<keyword evidence="2" id="KW-1185">Reference proteome</keyword>
<keyword evidence="1" id="KW-0472">Membrane</keyword>
<proteinExistence type="predicted"/>
<accession>A0A914EG51</accession>
<feature type="transmembrane region" description="Helical" evidence="1">
    <location>
        <begin position="21"/>
        <end position="45"/>
    </location>
</feature>
<dbReference type="Proteomes" id="UP000887540">
    <property type="component" value="Unplaced"/>
</dbReference>
<keyword evidence="1" id="KW-0812">Transmembrane</keyword>
<reference evidence="3" key="1">
    <citation type="submission" date="2022-11" db="UniProtKB">
        <authorList>
            <consortium name="WormBaseParasite"/>
        </authorList>
    </citation>
    <scope>IDENTIFICATION</scope>
</reference>
<evidence type="ECO:0000313" key="3">
    <source>
        <dbReference type="WBParaSite" id="ACRNAN_scaffold7522.g7412.t1"/>
    </source>
</evidence>
<protein>
    <submittedName>
        <fullName evidence="3">Uncharacterized protein</fullName>
    </submittedName>
</protein>
<dbReference type="WBParaSite" id="ACRNAN_scaffold7522.g7412.t1">
    <property type="protein sequence ID" value="ACRNAN_scaffold7522.g7412.t1"/>
    <property type="gene ID" value="ACRNAN_scaffold7522.g7412"/>
</dbReference>
<evidence type="ECO:0000256" key="1">
    <source>
        <dbReference type="SAM" id="Phobius"/>
    </source>
</evidence>
<evidence type="ECO:0000313" key="2">
    <source>
        <dbReference type="Proteomes" id="UP000887540"/>
    </source>
</evidence>
<sequence>MKDRYDEVKFNAGFYATSSLVYGYMAPVTFCDLIDFTAIFIPLFVYRIVYAFPYVISRIAPYGYLLNLATTRPLTVACFGNCIDSMITLFLLIKIVKLERKTEAIALS</sequence>
<name>A0A914EG51_9BILA</name>
<feature type="transmembrane region" description="Helical" evidence="1">
    <location>
        <begin position="74"/>
        <end position="93"/>
    </location>
</feature>
<dbReference type="AlphaFoldDB" id="A0A914EG51"/>